<dbReference type="SUPFAM" id="SSF53335">
    <property type="entry name" value="S-adenosyl-L-methionine-dependent methyltransferases"/>
    <property type="match status" value="1"/>
</dbReference>
<reference evidence="2 3" key="1">
    <citation type="submission" date="2017-09" db="EMBL/GenBank/DDBJ databases">
        <title>Depth-based differentiation of microbial function through sediment-hosted aquifers and enrichment of novel symbionts in the deep terrestrial subsurface.</title>
        <authorList>
            <person name="Probst A.J."/>
            <person name="Ladd B."/>
            <person name="Jarett J.K."/>
            <person name="Geller-Mcgrath D.E."/>
            <person name="Sieber C.M."/>
            <person name="Emerson J.B."/>
            <person name="Anantharaman K."/>
            <person name="Thomas B.C."/>
            <person name="Malmstrom R."/>
            <person name="Stieglmeier M."/>
            <person name="Klingl A."/>
            <person name="Woyke T."/>
            <person name="Ryan C.M."/>
            <person name="Banfield J.F."/>
        </authorList>
    </citation>
    <scope>NUCLEOTIDE SEQUENCE [LARGE SCALE GENOMIC DNA]</scope>
    <source>
        <strain evidence="2">CG11_big_fil_rev_8_21_14_0_20_39_34</strain>
    </source>
</reference>
<organism evidence="2 3">
    <name type="scientific">Candidatus Magasanikbacteria bacterium CG11_big_fil_rev_8_21_14_0_20_39_34</name>
    <dbReference type="NCBI Taxonomy" id="1974653"/>
    <lineage>
        <taxon>Bacteria</taxon>
        <taxon>Candidatus Magasanikiibacteriota</taxon>
    </lineage>
</organism>
<sequence>MLYLFELGHQPHISIAEIESVLKAHQVTFEEKLQTDRFFVLYTEDPLDMESLMDQLGGTKLMGFYIEQRKSIEQTIFEFLLENQTGKIVFSVENAKNRNLGIAIKRKLKDANYSARYIEYKNTATLLHNKLVEKKGAFFILHGEVFVISGIQKLEGFAQRDFDKPGVDAKSGMLPPKLARIMINLARKTPPATVLDPFCGSGVLLMEALDMGYHVVGSDNSARAIEDTHKNIEWIVTAEPKIQKLSSHVFLEDVRNISHSLQPKSIDIIATEPYMGKPLTGKEGELFLKEQRQELKDLYHDAFREFHTILKDDGVIIFIIPRFYYRKEWIIIDCLREILSLGFVQVPFNKDDDTLLYHRVSQHVGREIFQFVKK</sequence>
<proteinExistence type="predicted"/>
<gene>
    <name evidence="2" type="ORF">COV59_04445</name>
</gene>
<evidence type="ECO:0000313" key="2">
    <source>
        <dbReference type="EMBL" id="PIR03692.1"/>
    </source>
</evidence>
<evidence type="ECO:0000313" key="3">
    <source>
        <dbReference type="Proteomes" id="UP000229600"/>
    </source>
</evidence>
<dbReference type="PANTHER" id="PTHR14911">
    <property type="entry name" value="THUMP DOMAIN-CONTAINING"/>
    <property type="match status" value="1"/>
</dbReference>
<evidence type="ECO:0000259" key="1">
    <source>
        <dbReference type="Pfam" id="PF01170"/>
    </source>
</evidence>
<dbReference type="Pfam" id="PF01170">
    <property type="entry name" value="UPF0020"/>
    <property type="match status" value="1"/>
</dbReference>
<dbReference type="Proteomes" id="UP000229600">
    <property type="component" value="Unassembled WGS sequence"/>
</dbReference>
<dbReference type="AlphaFoldDB" id="A0A2H0N469"/>
<dbReference type="EMBL" id="PCWN01000009">
    <property type="protein sequence ID" value="PIR03692.1"/>
    <property type="molecule type" value="Genomic_DNA"/>
</dbReference>
<accession>A0A2H0N469</accession>
<dbReference type="CDD" id="cd02440">
    <property type="entry name" value="AdoMet_MTases"/>
    <property type="match status" value="1"/>
</dbReference>
<dbReference type="InterPro" id="IPR029063">
    <property type="entry name" value="SAM-dependent_MTases_sf"/>
</dbReference>
<dbReference type="GO" id="GO:0030488">
    <property type="term" value="P:tRNA methylation"/>
    <property type="evidence" value="ECO:0007669"/>
    <property type="project" value="TreeGrafter"/>
</dbReference>
<dbReference type="PANTHER" id="PTHR14911:SF13">
    <property type="entry name" value="TRNA (GUANINE(6)-N2)-METHYLTRANSFERASE THUMP3"/>
    <property type="match status" value="1"/>
</dbReference>
<protein>
    <recommendedName>
        <fullName evidence="1">Ribosomal RNA large subunit methyltransferase K/L-like methyltransferase domain-containing protein</fullName>
    </recommendedName>
</protein>
<comment type="caution">
    <text evidence="2">The sequence shown here is derived from an EMBL/GenBank/DDBJ whole genome shotgun (WGS) entry which is preliminary data.</text>
</comment>
<dbReference type="InterPro" id="IPR000241">
    <property type="entry name" value="RlmKL-like_Mtase"/>
</dbReference>
<feature type="domain" description="Ribosomal RNA large subunit methyltransferase K/L-like methyltransferase" evidence="1">
    <location>
        <begin position="168"/>
        <end position="320"/>
    </location>
</feature>
<dbReference type="GO" id="GO:0016423">
    <property type="term" value="F:tRNA (guanine) methyltransferase activity"/>
    <property type="evidence" value="ECO:0007669"/>
    <property type="project" value="TreeGrafter"/>
</dbReference>
<dbReference type="Gene3D" id="3.40.50.150">
    <property type="entry name" value="Vaccinia Virus protein VP39"/>
    <property type="match status" value="1"/>
</dbReference>
<name>A0A2H0N469_9BACT</name>